<evidence type="ECO:0000313" key="1">
    <source>
        <dbReference type="EMBL" id="GBG35504.1"/>
    </source>
</evidence>
<name>A0A401IPG0_9VIRU</name>
<accession>A0A401IPG0</accession>
<comment type="caution">
    <text evidence="1">The sequence shown here is derived from an EMBL/GenBank/DDBJ whole genome shotgun (WGS) entry which is preliminary data.</text>
</comment>
<sequence>MRMVGLSIALGDEKFVGSSSPTVSLTADKRWCGGLRSLGSDSYFVPNIKESRFRSFWNVFEDNFGYSELNLPLPPCLYGHFDIIALDQRSQDSDVFQNFGFTFDNTKNGNRLYSIAHVYSHQMKKTIIEGYAVPPGKVETLVRHQDEDRSFCLSKHTDATDLLRENKALSDIFFTLYSEKKDVCLFTIMVMRGKERAPHREAHVQVNRIGHEVDEVDGSCHKVRPDLSHAKFVRGGSTGVNYKKIYLDCEDHGDIHIYNVLILLK</sequence>
<proteinExistence type="predicted"/>
<protein>
    <submittedName>
        <fullName evidence="1">Wsv390-like protein</fullName>
    </submittedName>
</protein>
<dbReference type="EMBL" id="BFCE01000010">
    <property type="protein sequence ID" value="GBG35504.1"/>
    <property type="molecule type" value="Genomic_DNA"/>
</dbReference>
<organism evidence="1">
    <name type="scientific">Metapenaeus ensis nimavirus</name>
    <dbReference type="NCBI Taxonomy" id="2133794"/>
    <lineage>
        <taxon>Viruses</taxon>
        <taxon>Viruses incertae sedis</taxon>
        <taxon>Naldaviricetes</taxon>
        <taxon>Nimaviridae</taxon>
    </lineage>
</organism>
<reference evidence="1" key="1">
    <citation type="journal article" date="2018" name="J. Virol.">
        <title>Crustacean Genome Exploration Reveals the Evolutionary Origin of White Spot Syndrome Virus.</title>
        <authorList>
            <person name="Kawato S."/>
            <person name="Shitara A."/>
            <person name="Wang Y."/>
            <person name="Nozaki R."/>
            <person name="Kondo H."/>
            <person name="Hirono I."/>
        </authorList>
    </citation>
    <scope>NUCLEOTIDE SEQUENCE</scope>
    <source>
        <strain evidence="1">Mikawa-1</strain>
    </source>
</reference>